<feature type="domain" description="HD" evidence="2">
    <location>
        <begin position="233"/>
        <end position="355"/>
    </location>
</feature>
<dbReference type="InterPro" id="IPR003607">
    <property type="entry name" value="HD/PDEase_dom"/>
</dbReference>
<dbReference type="Pfam" id="PF13487">
    <property type="entry name" value="HD_5"/>
    <property type="match status" value="1"/>
</dbReference>
<feature type="transmembrane region" description="Helical" evidence="1">
    <location>
        <begin position="128"/>
        <end position="149"/>
    </location>
</feature>
<dbReference type="SUPFAM" id="SSF109604">
    <property type="entry name" value="HD-domain/PDEase-like"/>
    <property type="match status" value="1"/>
</dbReference>
<sequence>MDTLKRYWRDLHESIYVGVAERVICNVTAVVAVVITLFALVSVILNVVTGRREMMLSGVIFTFCGAIATWLSAIKRSRFAASLLILVTCALGFTYYAIQGSNNGFAILWVMLLPLGTMYFCDVIVGVYASLLFELLFVVLFWSPLSAYVSSNYTTTFVTHFPILFLLNVIMSACAMIEYHLSALGRLRIANGLHDEVERLTRKDRERLRQMELMSEEAVQTLATVVDAKDRYTQGHSHRVAEYSVLLARELGLPEDEVNVLRLEALLHDVGKIGIPDTILNKPGSLTEIEYGIIQSHTEQGADILSHASTIPGAKDVALSHHERYDGKGYPHRLSGEEIPPHARLVCVCDAYDAMRSDRIYRDAIPIKTVRERMVEGRGAQFDPTYLDAFIRLLDGGALAAVESKQVVESPLYSDESPDSLRMVDEFLSHVVATDKRNAYSISRDEFAELCACMRTISRCQGRELTPIMVSLRPREGASVNINREKNAVNAMELAIRKTADTEVICATCSQTQTIALFPRTEGQGDVKVLMEHVFSNFYKIFDGSEFELDYEVFEAE</sequence>
<gene>
    <name evidence="4" type="ORF">SAMN05216447_102177</name>
</gene>
<keyword evidence="5" id="KW-1185">Reference proteome</keyword>
<evidence type="ECO:0000259" key="2">
    <source>
        <dbReference type="PROSITE" id="PS51831"/>
    </source>
</evidence>
<dbReference type="InterPro" id="IPR006674">
    <property type="entry name" value="HD_domain"/>
</dbReference>
<feature type="domain" description="HD-GYP" evidence="3">
    <location>
        <begin position="211"/>
        <end position="406"/>
    </location>
</feature>
<keyword evidence="1" id="KW-0812">Transmembrane</keyword>
<dbReference type="SMART" id="SM00471">
    <property type="entry name" value="HDc"/>
    <property type="match status" value="1"/>
</dbReference>
<dbReference type="RefSeq" id="WP_078687058.1">
    <property type="nucleotide sequence ID" value="NZ_FNWT01000002.1"/>
</dbReference>
<dbReference type="Gene3D" id="1.10.3210.10">
    <property type="entry name" value="Hypothetical protein af1432"/>
    <property type="match status" value="1"/>
</dbReference>
<dbReference type="EMBL" id="FNWT01000002">
    <property type="protein sequence ID" value="SEH43847.1"/>
    <property type="molecule type" value="Genomic_DNA"/>
</dbReference>
<dbReference type="PROSITE" id="PS51831">
    <property type="entry name" value="HD"/>
    <property type="match status" value="1"/>
</dbReference>
<dbReference type="InterPro" id="IPR052020">
    <property type="entry name" value="Cyclic_di-GMP/3'3'-cGAMP_PDE"/>
</dbReference>
<feature type="transmembrane region" description="Helical" evidence="1">
    <location>
        <begin position="54"/>
        <end position="72"/>
    </location>
</feature>
<dbReference type="InterPro" id="IPR037522">
    <property type="entry name" value="HD_GYP_dom"/>
</dbReference>
<evidence type="ECO:0000259" key="3">
    <source>
        <dbReference type="PROSITE" id="PS51832"/>
    </source>
</evidence>
<proteinExistence type="predicted"/>
<dbReference type="CDD" id="cd00077">
    <property type="entry name" value="HDc"/>
    <property type="match status" value="1"/>
</dbReference>
<keyword evidence="1" id="KW-1133">Transmembrane helix</keyword>
<feature type="transmembrane region" description="Helical" evidence="1">
    <location>
        <begin position="23"/>
        <end position="48"/>
    </location>
</feature>
<organism evidence="4 5">
    <name type="scientific">Parafannyhessea umbonata</name>
    <dbReference type="NCBI Taxonomy" id="604330"/>
    <lineage>
        <taxon>Bacteria</taxon>
        <taxon>Bacillati</taxon>
        <taxon>Actinomycetota</taxon>
        <taxon>Coriobacteriia</taxon>
        <taxon>Coriobacteriales</taxon>
        <taxon>Atopobiaceae</taxon>
        <taxon>Parafannyhessea</taxon>
    </lineage>
</organism>
<dbReference type="InterPro" id="IPR006675">
    <property type="entry name" value="HDIG_dom"/>
</dbReference>
<comment type="caution">
    <text evidence="4">The sequence shown here is derived from an EMBL/GenBank/DDBJ whole genome shotgun (WGS) entry which is preliminary data.</text>
</comment>
<evidence type="ECO:0000256" key="1">
    <source>
        <dbReference type="SAM" id="Phobius"/>
    </source>
</evidence>
<dbReference type="Proteomes" id="UP000199135">
    <property type="component" value="Unassembled WGS sequence"/>
</dbReference>
<accession>A0A1H6IA05</accession>
<dbReference type="PROSITE" id="PS51832">
    <property type="entry name" value="HD_GYP"/>
    <property type="match status" value="1"/>
</dbReference>
<feature type="transmembrane region" description="Helical" evidence="1">
    <location>
        <begin position="79"/>
        <end position="98"/>
    </location>
</feature>
<protein>
    <submittedName>
        <fullName evidence="4">HDIG domain-containing protein</fullName>
    </submittedName>
</protein>
<evidence type="ECO:0000313" key="4">
    <source>
        <dbReference type="EMBL" id="SEH43847.1"/>
    </source>
</evidence>
<dbReference type="PANTHER" id="PTHR45228">
    <property type="entry name" value="CYCLIC DI-GMP PHOSPHODIESTERASE TM_0186-RELATED"/>
    <property type="match status" value="1"/>
</dbReference>
<feature type="transmembrane region" description="Helical" evidence="1">
    <location>
        <begin position="161"/>
        <end position="181"/>
    </location>
</feature>
<evidence type="ECO:0000313" key="5">
    <source>
        <dbReference type="Proteomes" id="UP000199135"/>
    </source>
</evidence>
<keyword evidence="1" id="KW-0472">Membrane</keyword>
<dbReference type="NCBIfam" id="TIGR00277">
    <property type="entry name" value="HDIG"/>
    <property type="match status" value="1"/>
</dbReference>
<name>A0A1H6IA05_9ACTN</name>
<reference evidence="4 5" key="1">
    <citation type="submission" date="2016-10" db="EMBL/GenBank/DDBJ databases">
        <authorList>
            <person name="Varghese N."/>
            <person name="Submissions S."/>
        </authorList>
    </citation>
    <scope>NUCLEOTIDE SEQUENCE [LARGE SCALE GENOMIC DNA]</scope>
    <source>
        <strain evidence="4 5">WCP15</strain>
    </source>
</reference>